<dbReference type="PANTHER" id="PTHR13379:SF0">
    <property type="entry name" value="UPF0415 PROTEIN C7ORF25"/>
    <property type="match status" value="1"/>
</dbReference>
<feature type="region of interest" description="Disordered" evidence="1">
    <location>
        <begin position="440"/>
        <end position="460"/>
    </location>
</feature>
<dbReference type="PANTHER" id="PTHR13379">
    <property type="entry name" value="UNCHARACTERIZED DUF1308"/>
    <property type="match status" value="1"/>
</dbReference>
<dbReference type="OrthoDB" id="14527at2759"/>
<keyword evidence="3" id="KW-1185">Reference proteome</keyword>
<gene>
    <name evidence="2" type="ORF">GLOTRDRAFT_96667</name>
</gene>
<organism evidence="2 3">
    <name type="scientific">Gloeophyllum trabeum (strain ATCC 11539 / FP-39264 / Madison 617)</name>
    <name type="common">Brown rot fungus</name>
    <dbReference type="NCBI Taxonomy" id="670483"/>
    <lineage>
        <taxon>Eukaryota</taxon>
        <taxon>Fungi</taxon>
        <taxon>Dikarya</taxon>
        <taxon>Basidiomycota</taxon>
        <taxon>Agaricomycotina</taxon>
        <taxon>Agaricomycetes</taxon>
        <taxon>Gloeophyllales</taxon>
        <taxon>Gloeophyllaceae</taxon>
        <taxon>Gloeophyllum</taxon>
    </lineage>
</organism>
<protein>
    <recommendedName>
        <fullName evidence="4">DUF1308 domain-containing protein</fullName>
    </recommendedName>
</protein>
<dbReference type="AlphaFoldDB" id="S7PTM7"/>
<reference evidence="2 3" key="1">
    <citation type="journal article" date="2012" name="Science">
        <title>The Paleozoic origin of enzymatic lignin decomposition reconstructed from 31 fungal genomes.</title>
        <authorList>
            <person name="Floudas D."/>
            <person name="Binder M."/>
            <person name="Riley R."/>
            <person name="Barry K."/>
            <person name="Blanchette R.A."/>
            <person name="Henrissat B."/>
            <person name="Martinez A.T."/>
            <person name="Otillar R."/>
            <person name="Spatafora J.W."/>
            <person name="Yadav J.S."/>
            <person name="Aerts A."/>
            <person name="Benoit I."/>
            <person name="Boyd A."/>
            <person name="Carlson A."/>
            <person name="Copeland A."/>
            <person name="Coutinho P.M."/>
            <person name="de Vries R.P."/>
            <person name="Ferreira P."/>
            <person name="Findley K."/>
            <person name="Foster B."/>
            <person name="Gaskell J."/>
            <person name="Glotzer D."/>
            <person name="Gorecki P."/>
            <person name="Heitman J."/>
            <person name="Hesse C."/>
            <person name="Hori C."/>
            <person name="Igarashi K."/>
            <person name="Jurgens J.A."/>
            <person name="Kallen N."/>
            <person name="Kersten P."/>
            <person name="Kohler A."/>
            <person name="Kuees U."/>
            <person name="Kumar T.K.A."/>
            <person name="Kuo A."/>
            <person name="LaButti K."/>
            <person name="Larrondo L.F."/>
            <person name="Lindquist E."/>
            <person name="Ling A."/>
            <person name="Lombard V."/>
            <person name="Lucas S."/>
            <person name="Lundell T."/>
            <person name="Martin R."/>
            <person name="McLaughlin D.J."/>
            <person name="Morgenstern I."/>
            <person name="Morin E."/>
            <person name="Murat C."/>
            <person name="Nagy L.G."/>
            <person name="Nolan M."/>
            <person name="Ohm R.A."/>
            <person name="Patyshakuliyeva A."/>
            <person name="Rokas A."/>
            <person name="Ruiz-Duenas F.J."/>
            <person name="Sabat G."/>
            <person name="Salamov A."/>
            <person name="Samejima M."/>
            <person name="Schmutz J."/>
            <person name="Slot J.C."/>
            <person name="St John F."/>
            <person name="Stenlid J."/>
            <person name="Sun H."/>
            <person name="Sun S."/>
            <person name="Syed K."/>
            <person name="Tsang A."/>
            <person name="Wiebenga A."/>
            <person name="Young D."/>
            <person name="Pisabarro A."/>
            <person name="Eastwood D.C."/>
            <person name="Martin F."/>
            <person name="Cullen D."/>
            <person name="Grigoriev I.V."/>
            <person name="Hibbett D.S."/>
        </authorList>
    </citation>
    <scope>NUCLEOTIDE SEQUENCE [LARGE SCALE GENOMIC DNA]</scope>
    <source>
        <strain evidence="2 3">ATCC 11539</strain>
    </source>
</reference>
<evidence type="ECO:0008006" key="4">
    <source>
        <dbReference type="Google" id="ProtNLM"/>
    </source>
</evidence>
<name>S7PTM7_GLOTA</name>
<dbReference type="STRING" id="670483.S7PTM7"/>
<accession>S7PTM7</accession>
<dbReference type="EMBL" id="KB469312">
    <property type="protein sequence ID" value="EPQ51131.1"/>
    <property type="molecule type" value="Genomic_DNA"/>
</dbReference>
<evidence type="ECO:0000256" key="1">
    <source>
        <dbReference type="SAM" id="MobiDB-lite"/>
    </source>
</evidence>
<sequence length="606" mass="66517">MNHRSQSLDAVLEDLQSAYASICTFRPYIHTLAILDNSGEPLISKPSASSSLDGNQTTLPGLAKFKESVKRDVESVVWREVLSAPAPVVAVTQHLCDPRAISTDKPSKGHSKRQLTGTETGVKVDVIADGGRQWIRVNTITATRLGYEFQELDSYLSDSSSDMTEPSGEYQQQSNNEVSLIRMAKSLVAAAHANPLPILKGESLQYPKVTIRFTRLEDYSALSSWASSSTTHCDEALRTKICEALEEVKRLGIEVQFGERQYSFAAIPQIPRSLQSSTPQFRPTASVNLDLSLLIALVSDITHADLPRTTAEAASRFEDPSERGLESHVIEAGSKQQGHPPQSRALMQQLQQEMQEGLLDILRRRLSCHVNRVSRRSGETSTAAVRAEPSLVEAEVAGDLSSSDVEFLTTAEARDRFFDIVWTIGGEKEKRRASALFRDVRSDPGSGVGRSSPETSLTVEESEQMYWQDSRYPRGYLPLVPISVMNSGPVLPEPDSSYTRSGHGALFMAIAKTCRQLLQLEPGAKPKSKISAHTLRSLLFGAERGWTTLTANRASAKVLMSEVRARYWASLQLYGQDNMDAAVWAVNPRSLAEVCCSEATSSAAQT</sequence>
<evidence type="ECO:0000313" key="3">
    <source>
        <dbReference type="Proteomes" id="UP000030669"/>
    </source>
</evidence>
<dbReference type="eggNOG" id="ENOG502S653">
    <property type="taxonomic scope" value="Eukaryota"/>
</dbReference>
<dbReference type="KEGG" id="gtr:GLOTRDRAFT_96667"/>
<dbReference type="GeneID" id="19309883"/>
<dbReference type="RefSeq" id="XP_007870560.1">
    <property type="nucleotide sequence ID" value="XM_007872369.1"/>
</dbReference>
<proteinExistence type="predicted"/>
<dbReference type="OMA" id="RRWIRVN"/>
<dbReference type="Proteomes" id="UP000030669">
    <property type="component" value="Unassembled WGS sequence"/>
</dbReference>
<evidence type="ECO:0000313" key="2">
    <source>
        <dbReference type="EMBL" id="EPQ51131.1"/>
    </source>
</evidence>
<dbReference type="HOGENOM" id="CLU_019578_0_0_1"/>